<dbReference type="GO" id="GO:0006044">
    <property type="term" value="P:N-acetylglucosamine metabolic process"/>
    <property type="evidence" value="ECO:0007669"/>
    <property type="project" value="TreeGrafter"/>
</dbReference>
<gene>
    <name evidence="2" type="ORF">NLU13_5995</name>
</gene>
<protein>
    <submittedName>
        <fullName evidence="2">Uncharacterized protein</fullName>
    </submittedName>
</protein>
<evidence type="ECO:0000313" key="3">
    <source>
        <dbReference type="Proteomes" id="UP001175261"/>
    </source>
</evidence>
<keyword evidence="1" id="KW-0472">Membrane</keyword>
<dbReference type="AlphaFoldDB" id="A0AA39GGC8"/>
<proteinExistence type="predicted"/>
<accession>A0AA39GGC8</accession>
<evidence type="ECO:0000256" key="1">
    <source>
        <dbReference type="SAM" id="Phobius"/>
    </source>
</evidence>
<dbReference type="InterPro" id="IPR006813">
    <property type="entry name" value="Glyco_trans_17"/>
</dbReference>
<dbReference type="Pfam" id="PF04724">
    <property type="entry name" value="Glyco_transf_17"/>
    <property type="match status" value="1"/>
</dbReference>
<dbReference type="EMBL" id="JAPDFR010000005">
    <property type="protein sequence ID" value="KAK0386158.1"/>
    <property type="molecule type" value="Genomic_DNA"/>
</dbReference>
<dbReference type="Proteomes" id="UP001175261">
    <property type="component" value="Unassembled WGS sequence"/>
</dbReference>
<dbReference type="PANTHER" id="PTHR12224">
    <property type="entry name" value="BETA-1,4-MANNOSYL-GLYCOPROTEIN BETA-1,4-N-ACETYLGLUCOSAMINYL-TRANSFERASE"/>
    <property type="match status" value="1"/>
</dbReference>
<organism evidence="2 3">
    <name type="scientific">Sarocladium strictum</name>
    <name type="common">Black bundle disease fungus</name>
    <name type="synonym">Acremonium strictum</name>
    <dbReference type="NCBI Taxonomy" id="5046"/>
    <lineage>
        <taxon>Eukaryota</taxon>
        <taxon>Fungi</taxon>
        <taxon>Dikarya</taxon>
        <taxon>Ascomycota</taxon>
        <taxon>Pezizomycotina</taxon>
        <taxon>Sordariomycetes</taxon>
        <taxon>Hypocreomycetidae</taxon>
        <taxon>Hypocreales</taxon>
        <taxon>Sarocladiaceae</taxon>
        <taxon>Sarocladium</taxon>
    </lineage>
</organism>
<comment type="caution">
    <text evidence="2">The sequence shown here is derived from an EMBL/GenBank/DDBJ whole genome shotgun (WGS) entry which is preliminary data.</text>
</comment>
<sequence>MIGLKMQPRRRQPGNPNSRSRRPYILAALLFAAWWIFTTPRFDKPYQHRITVDDVRLQLPRLDFSPGRDHSGWYDSESARRFCRGHGYNVFYPSSTSGARKVYDLLMVNSELDHLEVRLDTLYDFVDYFIIVEAPKTFQGNDKPLTISANWERFKRFHPKMIYHKLEYPKGFSPKRSWDYEDLQRDAMFDQVLTRLTGPRAPEPGDAIIVADVDEIPRPVTALVLRTCAFPRRLTLASKFYYYSYQFLHKGPEWPHPQATYYEGKGSTIRPTNLRNGDGGLPFLRDLDKATLSNAGWHCSGCFSTMKEFLNRMASFSHEWMNAEEYRNKDRIAQAVREGRDLWARPGETFTRIEGNLDIPPILKDGDDADKERLRYMLDRDGLSAGFSDYPPQDE</sequence>
<dbReference type="PANTHER" id="PTHR12224:SF0">
    <property type="entry name" value="BETA-1,4-MANNOSYL-GLYCOPROTEIN 4-BETA-N-ACETYLGLUCOSAMINYLTRANSFERASE"/>
    <property type="match status" value="1"/>
</dbReference>
<name>A0AA39GGC8_SARSR</name>
<keyword evidence="1" id="KW-1133">Transmembrane helix</keyword>
<keyword evidence="1" id="KW-0812">Transmembrane</keyword>
<dbReference type="GO" id="GO:0016020">
    <property type="term" value="C:membrane"/>
    <property type="evidence" value="ECO:0007669"/>
    <property type="project" value="InterPro"/>
</dbReference>
<evidence type="ECO:0000313" key="2">
    <source>
        <dbReference type="EMBL" id="KAK0386158.1"/>
    </source>
</evidence>
<feature type="transmembrane region" description="Helical" evidence="1">
    <location>
        <begin position="21"/>
        <end position="37"/>
    </location>
</feature>
<keyword evidence="3" id="KW-1185">Reference proteome</keyword>
<reference evidence="2" key="1">
    <citation type="submission" date="2022-10" db="EMBL/GenBank/DDBJ databases">
        <title>Determination and structural analysis of whole genome sequence of Sarocladium strictum F4-1.</title>
        <authorList>
            <person name="Hu L."/>
            <person name="Jiang Y."/>
        </authorList>
    </citation>
    <scope>NUCLEOTIDE SEQUENCE</scope>
    <source>
        <strain evidence="2">F4-1</strain>
    </source>
</reference>
<dbReference type="GO" id="GO:0003830">
    <property type="term" value="F:beta-1,4-mannosylglycoprotein 4-beta-N-acetylglucosaminyltransferase activity"/>
    <property type="evidence" value="ECO:0007669"/>
    <property type="project" value="InterPro"/>
</dbReference>